<gene>
    <name evidence="2" type="ORF">E2562_004146</name>
</gene>
<evidence type="ECO:0000313" key="3">
    <source>
        <dbReference type="Proteomes" id="UP000479710"/>
    </source>
</evidence>
<comment type="caution">
    <text evidence="2">The sequence shown here is derived from an EMBL/GenBank/DDBJ whole genome shotgun (WGS) entry which is preliminary data.</text>
</comment>
<evidence type="ECO:0000256" key="1">
    <source>
        <dbReference type="SAM" id="MobiDB-lite"/>
    </source>
</evidence>
<organism evidence="2 3">
    <name type="scientific">Oryza meyeriana var. granulata</name>
    <dbReference type="NCBI Taxonomy" id="110450"/>
    <lineage>
        <taxon>Eukaryota</taxon>
        <taxon>Viridiplantae</taxon>
        <taxon>Streptophyta</taxon>
        <taxon>Embryophyta</taxon>
        <taxon>Tracheophyta</taxon>
        <taxon>Spermatophyta</taxon>
        <taxon>Magnoliopsida</taxon>
        <taxon>Liliopsida</taxon>
        <taxon>Poales</taxon>
        <taxon>Poaceae</taxon>
        <taxon>BOP clade</taxon>
        <taxon>Oryzoideae</taxon>
        <taxon>Oryzeae</taxon>
        <taxon>Oryzinae</taxon>
        <taxon>Oryza</taxon>
        <taxon>Oryza meyeriana</taxon>
    </lineage>
</organism>
<proteinExistence type="predicted"/>
<dbReference type="EMBL" id="SPHZ02000002">
    <property type="protein sequence ID" value="KAF0928524.1"/>
    <property type="molecule type" value="Genomic_DNA"/>
</dbReference>
<sequence>METKRVMEGWAREGAAEDRDGVGSKERQWRMASEVVAEMARHAVRAQQMNRMRCATAVPLGFRISGLPMATRTRADRTCLVYVASPHNTFAGLFAG</sequence>
<reference evidence="2 3" key="1">
    <citation type="submission" date="2019-11" db="EMBL/GenBank/DDBJ databases">
        <title>Whole genome sequence of Oryza granulata.</title>
        <authorList>
            <person name="Li W."/>
        </authorList>
    </citation>
    <scope>NUCLEOTIDE SEQUENCE [LARGE SCALE GENOMIC DNA]</scope>
    <source>
        <strain evidence="3">cv. Menghai</strain>
        <tissue evidence="2">Leaf</tissue>
    </source>
</reference>
<dbReference type="Proteomes" id="UP000479710">
    <property type="component" value="Unassembled WGS sequence"/>
</dbReference>
<accession>A0A6G1EV70</accession>
<keyword evidence="3" id="KW-1185">Reference proteome</keyword>
<evidence type="ECO:0000313" key="2">
    <source>
        <dbReference type="EMBL" id="KAF0928524.1"/>
    </source>
</evidence>
<dbReference type="AlphaFoldDB" id="A0A6G1EV70"/>
<protein>
    <submittedName>
        <fullName evidence="2">Uncharacterized protein</fullName>
    </submittedName>
</protein>
<feature type="region of interest" description="Disordered" evidence="1">
    <location>
        <begin position="1"/>
        <end position="26"/>
    </location>
</feature>
<name>A0A6G1EV70_9ORYZ</name>